<proteinExistence type="predicted"/>
<dbReference type="InterPro" id="IPR000626">
    <property type="entry name" value="Ubiquitin-like_dom"/>
</dbReference>
<dbReference type="AlphaFoldDB" id="A0A812WN08"/>
<keyword evidence="3" id="KW-1185">Reference proteome</keyword>
<organism evidence="2 3">
    <name type="scientific">Symbiodinium pilosum</name>
    <name type="common">Dinoflagellate</name>
    <dbReference type="NCBI Taxonomy" id="2952"/>
    <lineage>
        <taxon>Eukaryota</taxon>
        <taxon>Sar</taxon>
        <taxon>Alveolata</taxon>
        <taxon>Dinophyceae</taxon>
        <taxon>Suessiales</taxon>
        <taxon>Symbiodiniaceae</taxon>
        <taxon>Symbiodinium</taxon>
    </lineage>
</organism>
<reference evidence="2" key="1">
    <citation type="submission" date="2021-02" db="EMBL/GenBank/DDBJ databases">
        <authorList>
            <person name="Dougan E. K."/>
            <person name="Rhodes N."/>
            <person name="Thang M."/>
            <person name="Chan C."/>
        </authorList>
    </citation>
    <scope>NUCLEOTIDE SEQUENCE</scope>
</reference>
<dbReference type="Proteomes" id="UP000649617">
    <property type="component" value="Unassembled WGS sequence"/>
</dbReference>
<gene>
    <name evidence="2" type="primary">PAP7</name>
    <name evidence="2" type="ORF">SPIL2461_LOCUS18738</name>
</gene>
<sequence length="214" mass="23030">MAESCRRLNICTPSGQEIELDFNTDGTIWALKQELETKNGTSAAGAILLHGDSVLEDHWTVEHAIPPASVLTLVMSSFPVGRFTYSSAGSDGPAGFNTSADVQVQIHANGKFDIAIQETEITSDDEDEDYDPYESHAAWDHEYKGTVVATESKKLSFSVSDCKCKGHFSLILPSPGTELTGTFESFSELKLELPFAAGGCNAGTAGMCWLTLVQ</sequence>
<dbReference type="CDD" id="cd17039">
    <property type="entry name" value="Ubl_ubiquitin_like"/>
    <property type="match status" value="1"/>
</dbReference>
<protein>
    <submittedName>
        <fullName evidence="2">PAP7 protein</fullName>
    </submittedName>
</protein>
<evidence type="ECO:0000313" key="3">
    <source>
        <dbReference type="Proteomes" id="UP000649617"/>
    </source>
</evidence>
<dbReference type="InterPro" id="IPR029071">
    <property type="entry name" value="Ubiquitin-like_domsf"/>
</dbReference>
<feature type="domain" description="Ubiquitin-like" evidence="1">
    <location>
        <begin position="6"/>
        <end position="62"/>
    </location>
</feature>
<dbReference type="SUPFAM" id="SSF54236">
    <property type="entry name" value="Ubiquitin-like"/>
    <property type="match status" value="1"/>
</dbReference>
<dbReference type="EMBL" id="CAJNIZ010044038">
    <property type="protein sequence ID" value="CAE7676007.1"/>
    <property type="molecule type" value="Genomic_DNA"/>
</dbReference>
<evidence type="ECO:0000313" key="2">
    <source>
        <dbReference type="EMBL" id="CAE7676007.1"/>
    </source>
</evidence>
<accession>A0A812WN08</accession>
<dbReference type="PROSITE" id="PS50053">
    <property type="entry name" value="UBIQUITIN_2"/>
    <property type="match status" value="1"/>
</dbReference>
<evidence type="ECO:0000259" key="1">
    <source>
        <dbReference type="PROSITE" id="PS50053"/>
    </source>
</evidence>
<comment type="caution">
    <text evidence="2">The sequence shown here is derived from an EMBL/GenBank/DDBJ whole genome shotgun (WGS) entry which is preliminary data.</text>
</comment>
<dbReference type="Gene3D" id="3.10.20.90">
    <property type="entry name" value="Phosphatidylinositol 3-kinase Catalytic Subunit, Chain A, domain 1"/>
    <property type="match status" value="1"/>
</dbReference>
<dbReference type="OrthoDB" id="427279at2759"/>
<name>A0A812WN08_SYMPI</name>